<protein>
    <recommendedName>
        <fullName evidence="3">Transcription regulator PadR N-terminal domain-containing protein</fullName>
    </recommendedName>
</protein>
<sequence length="70" mass="7627">MPRLLSPHELATLLLLMHAPAQVEGGNPYLEALRSESLVEVVAFTANADEKNQYRLTAEGNAVLRRLGAV</sequence>
<keyword evidence="2" id="KW-1185">Reference proteome</keyword>
<accession>A0A6S7BTU6</accession>
<evidence type="ECO:0000313" key="2">
    <source>
        <dbReference type="Proteomes" id="UP000494115"/>
    </source>
</evidence>
<evidence type="ECO:0008006" key="3">
    <source>
        <dbReference type="Google" id="ProtNLM"/>
    </source>
</evidence>
<dbReference type="EMBL" id="CADIKM010000048">
    <property type="protein sequence ID" value="CAB3802426.1"/>
    <property type="molecule type" value="Genomic_DNA"/>
</dbReference>
<organism evidence="1 2">
    <name type="scientific">Pararobbsia alpina</name>
    <dbReference type="NCBI Taxonomy" id="621374"/>
    <lineage>
        <taxon>Bacteria</taxon>
        <taxon>Pseudomonadati</taxon>
        <taxon>Pseudomonadota</taxon>
        <taxon>Betaproteobacteria</taxon>
        <taxon>Burkholderiales</taxon>
        <taxon>Burkholderiaceae</taxon>
        <taxon>Pararobbsia</taxon>
    </lineage>
</organism>
<dbReference type="AlphaFoldDB" id="A0A6S7BTU6"/>
<dbReference type="Proteomes" id="UP000494115">
    <property type="component" value="Unassembled WGS sequence"/>
</dbReference>
<name>A0A6S7BTU6_9BURK</name>
<evidence type="ECO:0000313" key="1">
    <source>
        <dbReference type="EMBL" id="CAB3802426.1"/>
    </source>
</evidence>
<reference evidence="1 2" key="1">
    <citation type="submission" date="2020-04" db="EMBL/GenBank/DDBJ databases">
        <authorList>
            <person name="De Canck E."/>
        </authorList>
    </citation>
    <scope>NUCLEOTIDE SEQUENCE [LARGE SCALE GENOMIC DNA]</scope>
    <source>
        <strain evidence="1 2">LMG 28138</strain>
    </source>
</reference>
<gene>
    <name evidence="1" type="ORF">LMG28138_05195</name>
</gene>
<proteinExistence type="predicted"/>